<dbReference type="AlphaFoldDB" id="A0A6P1DIH8"/>
<name>A0A6P1DIH8_9NOCA</name>
<dbReference type="EMBL" id="JAAGUZ010000253">
    <property type="protein sequence ID" value="NEW48390.1"/>
    <property type="molecule type" value="Genomic_DNA"/>
</dbReference>
<dbReference type="SUPFAM" id="SSF52343">
    <property type="entry name" value="Ferredoxin reductase-like, C-terminal NADP-linked domain"/>
    <property type="match status" value="1"/>
</dbReference>
<dbReference type="InterPro" id="IPR039261">
    <property type="entry name" value="FNR_nucleotide-bd"/>
</dbReference>
<organism evidence="1 2">
    <name type="scientific">Nocardia cyriacigeorgica</name>
    <dbReference type="NCBI Taxonomy" id="135487"/>
    <lineage>
        <taxon>Bacteria</taxon>
        <taxon>Bacillati</taxon>
        <taxon>Actinomycetota</taxon>
        <taxon>Actinomycetes</taxon>
        <taxon>Mycobacteriales</taxon>
        <taxon>Nocardiaceae</taxon>
        <taxon>Nocardia</taxon>
    </lineage>
</organism>
<gene>
    <name evidence="1" type="ORF">GV789_28915</name>
</gene>
<dbReference type="Proteomes" id="UP000468928">
    <property type="component" value="Unassembled WGS sequence"/>
</dbReference>
<evidence type="ECO:0000313" key="1">
    <source>
        <dbReference type="EMBL" id="NEW48390.1"/>
    </source>
</evidence>
<proteinExistence type="predicted"/>
<evidence type="ECO:0000313" key="2">
    <source>
        <dbReference type="Proteomes" id="UP000468928"/>
    </source>
</evidence>
<accession>A0A6P1DIH8</accession>
<feature type="non-terminal residue" evidence="1">
    <location>
        <position position="77"/>
    </location>
</feature>
<dbReference type="Gene3D" id="3.40.50.80">
    <property type="entry name" value="Nucleotide-binding domain of ferredoxin-NADP reductase (FNR) module"/>
    <property type="match status" value="1"/>
</dbReference>
<comment type="caution">
    <text evidence="1">The sequence shown here is derived from an EMBL/GenBank/DDBJ whole genome shotgun (WGS) entry which is preliminary data.</text>
</comment>
<protein>
    <submittedName>
        <fullName evidence="1">Flavoprotein</fullName>
    </submittedName>
</protein>
<feature type="non-terminal residue" evidence="1">
    <location>
        <position position="1"/>
    </location>
</feature>
<sequence>NTVVGDRWLLGAPLGGLGIPRNTKRKMLMIGCGTGIAPLRAQLIEMGQRGINPRVHFFIGGVYPCDLYDVENMWQLS</sequence>
<reference evidence="1 2" key="1">
    <citation type="submission" date="2020-01" db="EMBL/GenBank/DDBJ databases">
        <title>Genetics and antimicrobial susceptibilities of Nocardia species isolated from the soil; a comparison with species isolated from humans.</title>
        <authorList>
            <person name="Carrasco G."/>
            <person name="Monzon S."/>
            <person name="Sansegundo M."/>
            <person name="Garcia E."/>
            <person name="Garrido N."/>
            <person name="Medina M.J."/>
            <person name="Villalon P."/>
            <person name="Ramirez-Arocha A.C."/>
            <person name="Jimenez P."/>
            <person name="Cuesta I."/>
            <person name="Valdezate S."/>
        </authorList>
    </citation>
    <scope>NUCLEOTIDE SEQUENCE [LARGE SCALE GENOMIC DNA]</scope>
    <source>
        <strain evidence="1 2">CNM20110639</strain>
    </source>
</reference>